<comment type="caution">
    <text evidence="3">The sequence shown here is derived from an EMBL/GenBank/DDBJ whole genome shotgun (WGS) entry which is preliminary data.</text>
</comment>
<name>A0A1H2SWG5_ACIFE</name>
<keyword evidence="2" id="KW-1133">Transmembrane helix</keyword>
<proteinExistence type="predicted"/>
<dbReference type="EMBL" id="FNOP01000001">
    <property type="protein sequence ID" value="SDW35344.1"/>
    <property type="molecule type" value="Genomic_DNA"/>
</dbReference>
<sequence length="110" mass="12378">MTRFQKMVLALLAGNLLCTFGLYLRLDSQQLLLEKEVRSMKRDIVGTRYDDTNLKNSLASLEKQVGKLGEDTRKAQAKQAEPAPAPEPRPAPKKDPSGIQRLIDRIFGLR</sequence>
<dbReference type="RefSeq" id="WP_012938622.1">
    <property type="nucleotide sequence ID" value="NZ_CALAKB010000032.1"/>
</dbReference>
<dbReference type="Proteomes" id="UP000182379">
    <property type="component" value="Unassembled WGS sequence"/>
</dbReference>
<organism evidence="3 4">
    <name type="scientific">Acidaminococcus fermentans</name>
    <dbReference type="NCBI Taxonomy" id="905"/>
    <lineage>
        <taxon>Bacteria</taxon>
        <taxon>Bacillati</taxon>
        <taxon>Bacillota</taxon>
        <taxon>Negativicutes</taxon>
        <taxon>Acidaminococcales</taxon>
        <taxon>Acidaminococcaceae</taxon>
        <taxon>Acidaminococcus</taxon>
    </lineage>
</organism>
<reference evidence="3 4" key="1">
    <citation type="submission" date="2016-10" db="EMBL/GenBank/DDBJ databases">
        <authorList>
            <person name="Varghese N."/>
            <person name="Submissions S."/>
        </authorList>
    </citation>
    <scope>NUCLEOTIDE SEQUENCE [LARGE SCALE GENOMIC DNA]</scope>
    <source>
        <strain evidence="3 4">WCC6</strain>
    </source>
</reference>
<gene>
    <name evidence="3" type="ORF">SAMN05216495_10116</name>
</gene>
<dbReference type="GeneID" id="78334973"/>
<evidence type="ECO:0000313" key="4">
    <source>
        <dbReference type="Proteomes" id="UP000182379"/>
    </source>
</evidence>
<feature type="region of interest" description="Disordered" evidence="1">
    <location>
        <begin position="68"/>
        <end position="99"/>
    </location>
</feature>
<feature type="transmembrane region" description="Helical" evidence="2">
    <location>
        <begin position="7"/>
        <end position="26"/>
    </location>
</feature>
<evidence type="ECO:0000256" key="1">
    <source>
        <dbReference type="SAM" id="MobiDB-lite"/>
    </source>
</evidence>
<dbReference type="AlphaFoldDB" id="A0A1H2SWG5"/>
<keyword evidence="2" id="KW-0472">Membrane</keyword>
<evidence type="ECO:0000256" key="2">
    <source>
        <dbReference type="SAM" id="Phobius"/>
    </source>
</evidence>
<protein>
    <submittedName>
        <fullName evidence="3">Uncharacterized protein</fullName>
    </submittedName>
</protein>
<accession>A0A1H2SWG5</accession>
<evidence type="ECO:0000313" key="3">
    <source>
        <dbReference type="EMBL" id="SDW35344.1"/>
    </source>
</evidence>
<keyword evidence="2" id="KW-0812">Transmembrane</keyword>